<dbReference type="EMBL" id="JABBVZ010000025">
    <property type="protein sequence ID" value="NMP22538.1"/>
    <property type="molecule type" value="Genomic_DNA"/>
</dbReference>
<feature type="signal peptide" evidence="2">
    <location>
        <begin position="1"/>
        <end position="20"/>
    </location>
</feature>
<evidence type="ECO:0000313" key="4">
    <source>
        <dbReference type="Proteomes" id="UP000533476"/>
    </source>
</evidence>
<keyword evidence="4" id="KW-1185">Reference proteome</keyword>
<dbReference type="RefSeq" id="WP_169098956.1">
    <property type="nucleotide sequence ID" value="NZ_JABBVZ010000025.1"/>
</dbReference>
<reference evidence="3 4" key="1">
    <citation type="submission" date="2020-04" db="EMBL/GenBank/DDBJ databases">
        <authorList>
            <person name="Zhang R."/>
            <person name="Schippers A."/>
        </authorList>
    </citation>
    <scope>NUCLEOTIDE SEQUENCE [LARGE SCALE GENOMIC DNA]</scope>
    <source>
        <strain evidence="3 4">DSM 109850</strain>
    </source>
</reference>
<proteinExistence type="predicted"/>
<evidence type="ECO:0000256" key="2">
    <source>
        <dbReference type="SAM" id="SignalP"/>
    </source>
</evidence>
<dbReference type="AlphaFoldDB" id="A0A7Y0L3D2"/>
<feature type="compositionally biased region" description="Low complexity" evidence="1">
    <location>
        <begin position="40"/>
        <end position="78"/>
    </location>
</feature>
<organism evidence="3 4">
    <name type="scientific">Sulfobacillus harzensis</name>
    <dbReference type="NCBI Taxonomy" id="2729629"/>
    <lineage>
        <taxon>Bacteria</taxon>
        <taxon>Bacillati</taxon>
        <taxon>Bacillota</taxon>
        <taxon>Clostridia</taxon>
        <taxon>Eubacteriales</taxon>
        <taxon>Clostridiales Family XVII. Incertae Sedis</taxon>
        <taxon>Sulfobacillus</taxon>
    </lineage>
</organism>
<feature type="chain" id="PRO_5038336788" description="DUF4352 domain-containing protein" evidence="2">
    <location>
        <begin position="21"/>
        <end position="215"/>
    </location>
</feature>
<protein>
    <recommendedName>
        <fullName evidence="5">DUF4352 domain-containing protein</fullName>
    </recommendedName>
</protein>
<evidence type="ECO:0008006" key="5">
    <source>
        <dbReference type="Google" id="ProtNLM"/>
    </source>
</evidence>
<gene>
    <name evidence="3" type="ORF">HIJ39_09255</name>
</gene>
<dbReference type="Proteomes" id="UP000533476">
    <property type="component" value="Unassembled WGS sequence"/>
</dbReference>
<accession>A0A7Y0L3D2</accession>
<name>A0A7Y0L3D2_9FIRM</name>
<evidence type="ECO:0000256" key="1">
    <source>
        <dbReference type="SAM" id="MobiDB-lite"/>
    </source>
</evidence>
<comment type="caution">
    <text evidence="3">The sequence shown here is derived from an EMBL/GenBank/DDBJ whole genome shotgun (WGS) entry which is preliminary data.</text>
</comment>
<dbReference type="PROSITE" id="PS51257">
    <property type="entry name" value="PROKAR_LIPOPROTEIN"/>
    <property type="match status" value="1"/>
</dbReference>
<feature type="region of interest" description="Disordered" evidence="1">
    <location>
        <begin position="26"/>
        <end position="85"/>
    </location>
</feature>
<evidence type="ECO:0000313" key="3">
    <source>
        <dbReference type="EMBL" id="NMP22538.1"/>
    </source>
</evidence>
<sequence>MTKQLVLWGSMALILAGATAGCGHQANISSGPHHPKHHQTQPTPSPTANTTSSTAPPTSSSTPVSVSQSSSTPAPSVSIGTGGGVGGTNGLRATVLSVTAEGQVNVNGSTDNLYLIRLSLKNMTTSVIPFALNDVSVVPSGSQNGASRNDYSLKGVTQQNSLFPYPIVPQHASAVDVMVQSNQTATGVFTVEVPPASRYAIRVSGSASPIATFTE</sequence>
<keyword evidence="2" id="KW-0732">Signal</keyword>